<keyword evidence="4" id="KW-1185">Reference proteome</keyword>
<dbReference type="InterPro" id="IPR036291">
    <property type="entry name" value="NAD(P)-bd_dom_sf"/>
</dbReference>
<protein>
    <submittedName>
        <fullName evidence="3">NAD(P)-dependent dehydrogenase (Short-subunit alcohol dehydrogenase family)</fullName>
    </submittedName>
</protein>
<evidence type="ECO:0000313" key="3">
    <source>
        <dbReference type="EMBL" id="MDQ0144552.1"/>
    </source>
</evidence>
<evidence type="ECO:0000313" key="4">
    <source>
        <dbReference type="Proteomes" id="UP001239267"/>
    </source>
</evidence>
<dbReference type="PANTHER" id="PTHR44196:SF1">
    <property type="entry name" value="DEHYDROGENASE_REDUCTASE SDR FAMILY MEMBER 7B"/>
    <property type="match status" value="1"/>
</dbReference>
<dbReference type="EMBL" id="JAUSTB010000001">
    <property type="protein sequence ID" value="MDQ0144552.1"/>
    <property type="molecule type" value="Genomic_DNA"/>
</dbReference>
<dbReference type="RefSeq" id="WP_141160557.1">
    <property type="nucleotide sequence ID" value="NZ_JAUSTB010000001.1"/>
</dbReference>
<dbReference type="SUPFAM" id="SSF51735">
    <property type="entry name" value="NAD(P)-binding Rossmann-fold domains"/>
    <property type="match status" value="1"/>
</dbReference>
<evidence type="ECO:0000256" key="1">
    <source>
        <dbReference type="ARBA" id="ARBA00006484"/>
    </source>
</evidence>
<dbReference type="Gene3D" id="3.40.50.720">
    <property type="entry name" value="NAD(P)-binding Rossmann-like Domain"/>
    <property type="match status" value="1"/>
</dbReference>
<gene>
    <name evidence="3" type="ORF">J2T23_000426</name>
</gene>
<accession>A0AAJ1WE34</accession>
<dbReference type="GO" id="GO:0016491">
    <property type="term" value="F:oxidoreductase activity"/>
    <property type="evidence" value="ECO:0007669"/>
    <property type="project" value="UniProtKB-KW"/>
</dbReference>
<dbReference type="PRINTS" id="PR00081">
    <property type="entry name" value="GDHRDH"/>
</dbReference>
<name>A0AAJ1WE34_9MICC</name>
<dbReference type="AlphaFoldDB" id="A0AAJ1WE34"/>
<comment type="similarity">
    <text evidence="1">Belongs to the short-chain dehydrogenases/reductases (SDR) family.</text>
</comment>
<dbReference type="Proteomes" id="UP001239267">
    <property type="component" value="Unassembled WGS sequence"/>
</dbReference>
<keyword evidence="2" id="KW-0560">Oxidoreductase</keyword>
<dbReference type="GO" id="GO:0016020">
    <property type="term" value="C:membrane"/>
    <property type="evidence" value="ECO:0007669"/>
    <property type="project" value="TreeGrafter"/>
</dbReference>
<dbReference type="CDD" id="cd05233">
    <property type="entry name" value="SDR_c"/>
    <property type="match status" value="1"/>
</dbReference>
<sequence>MRIQRAAPGQDILRGRVAVVTGSSRGLGFAMARVLGLHGATVVLAARSGDDVAAAVRRLLDEGIAASGRRCDTAELADVEALRDEAVARGTLDIWVNNAGTSGVYGPTASTPADDFTRVVRTNILGTFHGSRVALPVFLGQGHGDLVNLYGQGDRGPVALQNAYASSKRWVRQFTETLRLETKGTGVRVHGMNPGLVETALLARVRSQPGYQQRLGGLQVVVGLWGQNAGEAALPIVDLVTSDHPEFRFLTKRRMVAHGLRSVLAGRLRRVNRMPLDVTVVEPAAPPRSGGGESP</sequence>
<reference evidence="3 4" key="1">
    <citation type="submission" date="2023-07" db="EMBL/GenBank/DDBJ databases">
        <title>Sorghum-associated microbial communities from plants grown in Nebraska, USA.</title>
        <authorList>
            <person name="Schachtman D."/>
        </authorList>
    </citation>
    <scope>NUCLEOTIDE SEQUENCE [LARGE SCALE GENOMIC DNA]</scope>
    <source>
        <strain evidence="3 4">DS1001</strain>
    </source>
</reference>
<dbReference type="InterPro" id="IPR002347">
    <property type="entry name" value="SDR_fam"/>
</dbReference>
<evidence type="ECO:0000256" key="2">
    <source>
        <dbReference type="ARBA" id="ARBA00023002"/>
    </source>
</evidence>
<dbReference type="Pfam" id="PF00106">
    <property type="entry name" value="adh_short"/>
    <property type="match status" value="1"/>
</dbReference>
<organism evidence="3 4">
    <name type="scientific">Pseudarthrobacter niigatensis</name>
    <dbReference type="NCBI Taxonomy" id="369935"/>
    <lineage>
        <taxon>Bacteria</taxon>
        <taxon>Bacillati</taxon>
        <taxon>Actinomycetota</taxon>
        <taxon>Actinomycetes</taxon>
        <taxon>Micrococcales</taxon>
        <taxon>Micrococcaceae</taxon>
        <taxon>Pseudarthrobacter</taxon>
    </lineage>
</organism>
<proteinExistence type="inferred from homology"/>
<comment type="caution">
    <text evidence="3">The sequence shown here is derived from an EMBL/GenBank/DDBJ whole genome shotgun (WGS) entry which is preliminary data.</text>
</comment>
<dbReference type="PANTHER" id="PTHR44196">
    <property type="entry name" value="DEHYDROGENASE/REDUCTASE SDR FAMILY MEMBER 7B"/>
    <property type="match status" value="1"/>
</dbReference>